<evidence type="ECO:0000256" key="1">
    <source>
        <dbReference type="SAM" id="MobiDB-lite"/>
    </source>
</evidence>
<dbReference type="AlphaFoldDB" id="A0A448WV05"/>
<feature type="compositionally biased region" description="Polar residues" evidence="1">
    <location>
        <begin position="102"/>
        <end position="117"/>
    </location>
</feature>
<evidence type="ECO:0000313" key="2">
    <source>
        <dbReference type="EMBL" id="VEL20803.1"/>
    </source>
</evidence>
<dbReference type="EMBL" id="CAAALY010048063">
    <property type="protein sequence ID" value="VEL20803.1"/>
    <property type="molecule type" value="Genomic_DNA"/>
</dbReference>
<evidence type="ECO:0000313" key="3">
    <source>
        <dbReference type="Proteomes" id="UP000784294"/>
    </source>
</evidence>
<reference evidence="2" key="1">
    <citation type="submission" date="2018-11" db="EMBL/GenBank/DDBJ databases">
        <authorList>
            <consortium name="Pathogen Informatics"/>
        </authorList>
    </citation>
    <scope>NUCLEOTIDE SEQUENCE</scope>
</reference>
<feature type="compositionally biased region" description="Basic and acidic residues" evidence="1">
    <location>
        <begin position="18"/>
        <end position="42"/>
    </location>
</feature>
<protein>
    <submittedName>
        <fullName evidence="2">Uncharacterized protein</fullName>
    </submittedName>
</protein>
<dbReference type="Proteomes" id="UP000784294">
    <property type="component" value="Unassembled WGS sequence"/>
</dbReference>
<accession>A0A448WV05</accession>
<feature type="compositionally biased region" description="Basic and acidic residues" evidence="1">
    <location>
        <begin position="52"/>
        <end position="64"/>
    </location>
</feature>
<gene>
    <name evidence="2" type="ORF">PXEA_LOCUS14243</name>
</gene>
<organism evidence="2 3">
    <name type="scientific">Protopolystoma xenopodis</name>
    <dbReference type="NCBI Taxonomy" id="117903"/>
    <lineage>
        <taxon>Eukaryota</taxon>
        <taxon>Metazoa</taxon>
        <taxon>Spiralia</taxon>
        <taxon>Lophotrochozoa</taxon>
        <taxon>Platyhelminthes</taxon>
        <taxon>Monogenea</taxon>
        <taxon>Polyopisthocotylea</taxon>
        <taxon>Polystomatidea</taxon>
        <taxon>Polystomatidae</taxon>
        <taxon>Protopolystoma</taxon>
    </lineage>
</organism>
<comment type="caution">
    <text evidence="2">The sequence shown here is derived from an EMBL/GenBank/DDBJ whole genome shotgun (WGS) entry which is preliminary data.</text>
</comment>
<feature type="region of interest" description="Disordered" evidence="1">
    <location>
        <begin position="18"/>
        <end position="117"/>
    </location>
</feature>
<keyword evidence="3" id="KW-1185">Reference proteome</keyword>
<feature type="compositionally biased region" description="Acidic residues" evidence="1">
    <location>
        <begin position="65"/>
        <end position="99"/>
    </location>
</feature>
<proteinExistence type="predicted"/>
<name>A0A448WV05_9PLAT</name>
<sequence>MCHHLKLVIERNRRAASKDWRKSCHKEQDKTALETNSRRQDGDGPIYANLRVDGREWTPERQESVDEYFEKEEEGEDDGDDQEEEVEEEDEEASFEEEDSKNGQQYTAKYTSSRSSS</sequence>